<proteinExistence type="predicted"/>
<accession>A0A1I6Z6D0</accession>
<keyword evidence="3" id="KW-1185">Reference proteome</keyword>
<reference evidence="3" key="1">
    <citation type="submission" date="2016-10" db="EMBL/GenBank/DDBJ databases">
        <authorList>
            <person name="Varghese N."/>
            <person name="Submissions S."/>
        </authorList>
    </citation>
    <scope>NUCLEOTIDE SEQUENCE [LARGE SCALE GENOMIC DNA]</scope>
    <source>
        <strain evidence="3">DSM 17465</strain>
    </source>
</reference>
<feature type="transmembrane region" description="Helical" evidence="1">
    <location>
        <begin position="72"/>
        <end position="98"/>
    </location>
</feature>
<evidence type="ECO:0000313" key="3">
    <source>
        <dbReference type="Proteomes" id="UP000183371"/>
    </source>
</evidence>
<dbReference type="RefSeq" id="WP_083416622.1">
    <property type="nucleotide sequence ID" value="NZ_FPBD01000002.1"/>
</dbReference>
<dbReference type="EMBL" id="FPBD01000002">
    <property type="protein sequence ID" value="SFT58158.1"/>
    <property type="molecule type" value="Genomic_DNA"/>
</dbReference>
<dbReference type="AlphaFoldDB" id="A0A1I6Z6D0"/>
<keyword evidence="1" id="KW-0812">Transmembrane</keyword>
<gene>
    <name evidence="2" type="ORF">SAMN05444141_10299</name>
</gene>
<evidence type="ECO:0000313" key="2">
    <source>
        <dbReference type="EMBL" id="SFT58158.1"/>
    </source>
</evidence>
<protein>
    <submittedName>
        <fullName evidence="2">Uncharacterized protein</fullName>
    </submittedName>
</protein>
<feature type="transmembrane region" description="Helical" evidence="1">
    <location>
        <begin position="20"/>
        <end position="39"/>
    </location>
</feature>
<dbReference type="InterPro" id="IPR016024">
    <property type="entry name" value="ARM-type_fold"/>
</dbReference>
<keyword evidence="1" id="KW-0472">Membrane</keyword>
<feature type="transmembrane region" description="Helical" evidence="1">
    <location>
        <begin position="46"/>
        <end position="66"/>
    </location>
</feature>
<sequence>MSEPVITEKAARAAPFSLSIFLLPVVIATATLIEVWFIWQIREQQSLVLPAIGFHCLAAVLCKLILRNVRSPAFALFDFSIFLFALLGPLGGLIASVLMQFEKRKPNAHVADWHKTLALDEPPASQLEDIFSKIMSNRSLDMTNGYLKPFQKIFSSDNMQEIKRALSIITLKYKPELLEFLQAALKNDKPEIRVQAAAVYTKLKQRFQDDISNSVIFPENATTEHRREAISRLKAAGLSQLIDKSQRDQVTATLRKLLKTDVRPEAEKALTVLRADRLIQKGALKEAQLCLKPLVRIKEPEATALNQRISDKLNKRAVLPAREHALIN</sequence>
<dbReference type="Proteomes" id="UP000183371">
    <property type="component" value="Unassembled WGS sequence"/>
</dbReference>
<name>A0A1I6Z6D0_9HYPH</name>
<dbReference type="SUPFAM" id="SSF48371">
    <property type="entry name" value="ARM repeat"/>
    <property type="match status" value="1"/>
</dbReference>
<organism evidence="2 3">
    <name type="scientific">Pseudovibrio denitrificans</name>
    <dbReference type="NCBI Taxonomy" id="258256"/>
    <lineage>
        <taxon>Bacteria</taxon>
        <taxon>Pseudomonadati</taxon>
        <taxon>Pseudomonadota</taxon>
        <taxon>Alphaproteobacteria</taxon>
        <taxon>Hyphomicrobiales</taxon>
        <taxon>Stappiaceae</taxon>
        <taxon>Pseudovibrio</taxon>
    </lineage>
</organism>
<keyword evidence="1" id="KW-1133">Transmembrane helix</keyword>
<evidence type="ECO:0000256" key="1">
    <source>
        <dbReference type="SAM" id="Phobius"/>
    </source>
</evidence>